<dbReference type="EMBL" id="VIFY01000092">
    <property type="protein sequence ID" value="TQB70898.1"/>
    <property type="molecule type" value="Genomic_DNA"/>
</dbReference>
<evidence type="ECO:0008006" key="12">
    <source>
        <dbReference type="Google" id="ProtNLM"/>
    </source>
</evidence>
<feature type="active site" description="Proton donor" evidence="6">
    <location>
        <position position="230"/>
    </location>
</feature>
<dbReference type="InterPro" id="IPR001128">
    <property type="entry name" value="Cyt_P450"/>
</dbReference>
<evidence type="ECO:0000256" key="9">
    <source>
        <dbReference type="SAM" id="SignalP"/>
    </source>
</evidence>
<feature type="site" description="Important for catalytic activity, responsible for pKa modulation of the active site Glu and correct orientation of both the proton donor and substrate" evidence="7">
    <location>
        <position position="170"/>
    </location>
</feature>
<dbReference type="InterPro" id="IPR050727">
    <property type="entry name" value="GH43_arabinanases"/>
</dbReference>
<name>A0A507QUF9_MONPU</name>
<evidence type="ECO:0000256" key="1">
    <source>
        <dbReference type="ARBA" id="ARBA00004834"/>
    </source>
</evidence>
<feature type="region of interest" description="Disordered" evidence="8">
    <location>
        <begin position="652"/>
        <end position="688"/>
    </location>
</feature>
<organism evidence="10 11">
    <name type="scientific">Monascus purpureus</name>
    <name type="common">Red mold</name>
    <name type="synonym">Monascus anka</name>
    <dbReference type="NCBI Taxonomy" id="5098"/>
    <lineage>
        <taxon>Eukaryota</taxon>
        <taxon>Fungi</taxon>
        <taxon>Dikarya</taxon>
        <taxon>Ascomycota</taxon>
        <taxon>Pezizomycotina</taxon>
        <taxon>Eurotiomycetes</taxon>
        <taxon>Eurotiomycetidae</taxon>
        <taxon>Eurotiales</taxon>
        <taxon>Aspergillaceae</taxon>
        <taxon>Monascus</taxon>
    </lineage>
</organism>
<evidence type="ECO:0000256" key="4">
    <source>
        <dbReference type="ARBA" id="ARBA00022801"/>
    </source>
</evidence>
<dbReference type="Gene3D" id="2.115.10.20">
    <property type="entry name" value="Glycosyl hydrolase domain, family 43"/>
    <property type="match status" value="1"/>
</dbReference>
<dbReference type="SUPFAM" id="SSF75005">
    <property type="entry name" value="Arabinanase/levansucrase/invertase"/>
    <property type="match status" value="1"/>
</dbReference>
<dbReference type="PANTHER" id="PTHR43301:SF5">
    <property type="entry name" value="ARABINAN ENDO-1,5-ALPHA-L-ARABINOSIDASE D-RELATED"/>
    <property type="match status" value="1"/>
</dbReference>
<evidence type="ECO:0000256" key="7">
    <source>
        <dbReference type="PIRSR" id="PIRSR606710-2"/>
    </source>
</evidence>
<keyword evidence="4" id="KW-0378">Hydrolase</keyword>
<evidence type="ECO:0000256" key="5">
    <source>
        <dbReference type="ARBA" id="ARBA00023295"/>
    </source>
</evidence>
<dbReference type="CDD" id="cd18831">
    <property type="entry name" value="GH43_AnAbnA-like"/>
    <property type="match status" value="1"/>
</dbReference>
<dbReference type="InterPro" id="IPR023296">
    <property type="entry name" value="Glyco_hydro_beta-prop_sf"/>
</dbReference>
<dbReference type="STRING" id="5098.A0A507QUF9"/>
<keyword evidence="3 9" id="KW-0732">Signal</keyword>
<evidence type="ECO:0000313" key="10">
    <source>
        <dbReference type="EMBL" id="TQB70898.1"/>
    </source>
</evidence>
<accession>A0A507QUF9</accession>
<evidence type="ECO:0000256" key="6">
    <source>
        <dbReference type="PIRSR" id="PIRSR606710-1"/>
    </source>
</evidence>
<feature type="signal peptide" evidence="9">
    <location>
        <begin position="1"/>
        <end position="20"/>
    </location>
</feature>
<gene>
    <name evidence="10" type="ORF">MPDQ_007992</name>
</gene>
<comment type="caution">
    <text evidence="10">The sequence shown here is derived from an EMBL/GenBank/DDBJ whole genome shotgun (WGS) entry which is preliminary data.</text>
</comment>
<comment type="pathway">
    <text evidence="1">Glycan metabolism; L-arabinan degradation.</text>
</comment>
<dbReference type="PANTHER" id="PTHR43301">
    <property type="entry name" value="ARABINAN ENDO-1,5-ALPHA-L-ARABINOSIDASE"/>
    <property type="match status" value="1"/>
</dbReference>
<keyword evidence="5" id="KW-0326">Glycosidase</keyword>
<dbReference type="GO" id="GO:0004553">
    <property type="term" value="F:hydrolase activity, hydrolyzing O-glycosyl compounds"/>
    <property type="evidence" value="ECO:0007669"/>
    <property type="project" value="InterPro"/>
</dbReference>
<proteinExistence type="inferred from homology"/>
<protein>
    <recommendedName>
        <fullName evidence="12">Arabinan endo-1,5-alpha-L-arabinosidase</fullName>
    </recommendedName>
</protein>
<feature type="chain" id="PRO_5021211309" description="Arabinan endo-1,5-alpha-L-arabinosidase" evidence="9">
    <location>
        <begin position="21"/>
        <end position="688"/>
    </location>
</feature>
<dbReference type="AlphaFoldDB" id="A0A507QUF9"/>
<dbReference type="GO" id="GO:0016705">
    <property type="term" value="F:oxidoreductase activity, acting on paired donors, with incorporation or reduction of molecular oxygen"/>
    <property type="evidence" value="ECO:0007669"/>
    <property type="project" value="InterPro"/>
</dbReference>
<feature type="active site" description="Proton acceptor" evidence="6">
    <location>
        <position position="43"/>
    </location>
</feature>
<evidence type="ECO:0000256" key="3">
    <source>
        <dbReference type="ARBA" id="ARBA00022729"/>
    </source>
</evidence>
<sequence length="688" mass="76757">MIIVLLSLLALASHSHWATAKDNFISKTSSYPLPNQGNIRAHDPNIFFQNDSFYLFRTGHRITIHKSSSLSGPWHNIGTVLSGPSIIEKQNSTRPWAPTVIQWNSTFYCFYCISEEGKRNSAIGVATADTLDSNSHGDEKGSWIDHGALIETGGGNLSTIYPYNESNAIDPAFIMDVNSHQPYLIFGSYWSDIWQVPLTLDLLAVVNSRRPDAVHLAFLPEEGHTGGPLEGSFMTYTEPYYYLWLSYGQCCRFERTGFPKKGNEYSILVGRSKDVRGPFVDKNGRNLMDGGGTTVYGSNHGIVYAPGGPGVLPGNNRSRPDILYYHYLNKSIGFMDSDAQLGWNYLDYIDGWPVVRGYHNTATKFRFPYKMLALAVPSYTLLRSYPGPKLWAASRIPLIYWNTKAQLFYRGLHLHDKYGPVVRIAPDELSYITDTAWKTIYGHRPAEMPKSLRGRGHFKPDSGVHDLAFGESFNCLKESKLHVWVTFIFAMILTVPYMQTLQYYGVDGLLPYVAPKRLLDKRASHIQISQAKLQCRLQKVSNALAEPEGKAMSPGELQTLAQILIVGGNETTATTLSAATHFPLQNPRAYDKLSKGTRGSFSSEKDISLIMVSQLKYLPAVLEEGLRMFPPVPASLPRVAPGREKILMEDLFQGEASSASPNSQPATRPKTSDPFSFVPQCWAPKTPE</sequence>
<dbReference type="GO" id="GO:0005975">
    <property type="term" value="P:carbohydrate metabolic process"/>
    <property type="evidence" value="ECO:0007669"/>
    <property type="project" value="InterPro"/>
</dbReference>
<dbReference type="SUPFAM" id="SSF48264">
    <property type="entry name" value="Cytochrome P450"/>
    <property type="match status" value="1"/>
</dbReference>
<comment type="similarity">
    <text evidence="2">Belongs to the glycosyl hydrolase 43 family.</text>
</comment>
<dbReference type="InterPro" id="IPR006710">
    <property type="entry name" value="Glyco_hydro_43"/>
</dbReference>
<reference evidence="10 11" key="1">
    <citation type="submission" date="2019-06" db="EMBL/GenBank/DDBJ databases">
        <title>Wine fermentation using esterase from Monascus purpureus.</title>
        <authorList>
            <person name="Geng C."/>
            <person name="Zhang Y."/>
        </authorList>
    </citation>
    <scope>NUCLEOTIDE SEQUENCE [LARGE SCALE GENOMIC DNA]</scope>
    <source>
        <strain evidence="10">HQ1</strain>
    </source>
</reference>
<dbReference type="Pfam" id="PF04616">
    <property type="entry name" value="Glyco_hydro_43"/>
    <property type="match status" value="1"/>
</dbReference>
<feature type="compositionally biased region" description="Polar residues" evidence="8">
    <location>
        <begin position="655"/>
        <end position="666"/>
    </location>
</feature>
<keyword evidence="11" id="KW-1185">Reference proteome</keyword>
<dbReference type="Gene3D" id="1.10.630.10">
    <property type="entry name" value="Cytochrome P450"/>
    <property type="match status" value="1"/>
</dbReference>
<evidence type="ECO:0000256" key="2">
    <source>
        <dbReference type="ARBA" id="ARBA00009865"/>
    </source>
</evidence>
<dbReference type="GO" id="GO:0005506">
    <property type="term" value="F:iron ion binding"/>
    <property type="evidence" value="ECO:0007669"/>
    <property type="project" value="InterPro"/>
</dbReference>
<evidence type="ECO:0000313" key="11">
    <source>
        <dbReference type="Proteomes" id="UP000319663"/>
    </source>
</evidence>
<dbReference type="Proteomes" id="UP000319663">
    <property type="component" value="Unassembled WGS sequence"/>
</dbReference>
<dbReference type="Pfam" id="PF00067">
    <property type="entry name" value="p450"/>
    <property type="match status" value="1"/>
</dbReference>
<dbReference type="GO" id="GO:0004497">
    <property type="term" value="F:monooxygenase activity"/>
    <property type="evidence" value="ECO:0007669"/>
    <property type="project" value="InterPro"/>
</dbReference>
<dbReference type="GO" id="GO:0020037">
    <property type="term" value="F:heme binding"/>
    <property type="evidence" value="ECO:0007669"/>
    <property type="project" value="InterPro"/>
</dbReference>
<dbReference type="InterPro" id="IPR036396">
    <property type="entry name" value="Cyt_P450_sf"/>
</dbReference>
<evidence type="ECO:0000256" key="8">
    <source>
        <dbReference type="SAM" id="MobiDB-lite"/>
    </source>
</evidence>